<evidence type="ECO:0000259" key="6">
    <source>
        <dbReference type="SMART" id="SM00642"/>
    </source>
</evidence>
<dbReference type="InterPro" id="IPR045857">
    <property type="entry name" value="O16G_dom_2"/>
</dbReference>
<dbReference type="InterPro" id="IPR017853">
    <property type="entry name" value="GH"/>
</dbReference>
<feature type="domain" description="Glycosyl hydrolase family 13 catalytic" evidence="6">
    <location>
        <begin position="52"/>
        <end position="484"/>
    </location>
</feature>
<dbReference type="PIRSF" id="PIRSF003059">
    <property type="entry name" value="Sucrose_phosphorylase"/>
    <property type="match status" value="1"/>
</dbReference>
<proteinExistence type="inferred from homology"/>
<gene>
    <name evidence="7" type="ORF">KRQ00_003139</name>
</gene>
<comment type="caution">
    <text evidence="7">The sequence shown here is derived from an EMBL/GenBank/DDBJ whole genome shotgun (WGS) entry which is preliminary data.</text>
</comment>
<feature type="binding site" evidence="5">
    <location>
        <position position="99"/>
    </location>
    <ligand>
        <name>substrate</name>
    </ligand>
</feature>
<reference evidence="7" key="2">
    <citation type="submission" date="2021-06" db="EMBL/GenBank/DDBJ databases">
        <authorList>
            <consortium name="NCBI Pathogen Detection Project"/>
        </authorList>
    </citation>
    <scope>NUCLEOTIDE SEQUENCE</scope>
    <source>
        <strain evidence="7">Clostridioides</strain>
    </source>
</reference>
<dbReference type="InterPro" id="IPR033746">
    <property type="entry name" value="GGa_phosphorylase"/>
</dbReference>
<dbReference type="SUPFAM" id="SSF51445">
    <property type="entry name" value="(Trans)glycosidases"/>
    <property type="match status" value="1"/>
</dbReference>
<dbReference type="SMART" id="SM00642">
    <property type="entry name" value="Aamy"/>
    <property type="match status" value="1"/>
</dbReference>
<evidence type="ECO:0000256" key="3">
    <source>
        <dbReference type="ARBA" id="ARBA00022679"/>
    </source>
</evidence>
<dbReference type="InterPro" id="IPR006047">
    <property type="entry name" value="GH13_cat_dom"/>
</dbReference>
<dbReference type="RefSeq" id="WP_003427904.1">
    <property type="nucleotide sequence ID" value="NZ_AP025558.1"/>
</dbReference>
<comment type="catalytic activity">
    <reaction evidence="4">
        <text>sucrose 6(F)-phosphate + phosphate = beta-D-fructose 6-phosphate + alpha-D-glucose 1-phosphate</text>
        <dbReference type="Rhea" id="RHEA:38863"/>
        <dbReference type="ChEBI" id="CHEBI:43474"/>
        <dbReference type="ChEBI" id="CHEBI:57634"/>
        <dbReference type="ChEBI" id="CHEBI:57723"/>
        <dbReference type="ChEBI" id="CHEBI:58601"/>
        <dbReference type="EC" id="2.4.1.329"/>
    </reaction>
</comment>
<reference evidence="7" key="1">
    <citation type="journal article" date="2018" name="Genome Biol.">
        <title>SKESA: strategic k-mer extension for scrupulous assemblies.</title>
        <authorList>
            <person name="Souvorov A."/>
            <person name="Agarwala R."/>
            <person name="Lipman D.J."/>
        </authorList>
    </citation>
    <scope>NUCLEOTIDE SEQUENCE</scope>
    <source>
        <strain evidence="7">Clostridioides</strain>
    </source>
</reference>
<keyword evidence="2 4" id="KW-0328">Glycosyltransferase</keyword>
<protein>
    <recommendedName>
        <fullName evidence="4">Sucrose 6(F)-phosphate phosphorylase</fullName>
        <ecNumber evidence="4">2.4.1.329</ecNumber>
    </recommendedName>
</protein>
<dbReference type="GO" id="GO:0004645">
    <property type="term" value="F:1,4-alpha-oligoglucan phosphorylase activity"/>
    <property type="evidence" value="ECO:0007669"/>
    <property type="project" value="UniProtKB-UniRule"/>
</dbReference>
<accession>A0A9P3YRG6</accession>
<dbReference type="CDD" id="cd11356">
    <property type="entry name" value="AmyAc_Sucrose_phosphorylase-like_1"/>
    <property type="match status" value="1"/>
</dbReference>
<dbReference type="PANTHER" id="PTHR38784">
    <property type="entry name" value="SUCROSE PHOSPHORYLASE"/>
    <property type="match status" value="1"/>
</dbReference>
<evidence type="ECO:0000313" key="8">
    <source>
        <dbReference type="Proteomes" id="UP000879542"/>
    </source>
</evidence>
<evidence type="ECO:0000256" key="2">
    <source>
        <dbReference type="ARBA" id="ARBA00022676"/>
    </source>
</evidence>
<dbReference type="GO" id="GO:0005975">
    <property type="term" value="P:carbohydrate metabolic process"/>
    <property type="evidence" value="ECO:0007669"/>
    <property type="project" value="InterPro"/>
</dbReference>
<dbReference type="Pfam" id="PF00128">
    <property type="entry name" value="Alpha-amylase"/>
    <property type="match status" value="1"/>
</dbReference>
<dbReference type="EC" id="2.4.1.329" evidence="4"/>
<keyword evidence="3 4" id="KW-0808">Transferase</keyword>
<dbReference type="EMBL" id="DAEQIJ010000018">
    <property type="protein sequence ID" value="HBH2621353.1"/>
    <property type="molecule type" value="Genomic_DNA"/>
</dbReference>
<evidence type="ECO:0000256" key="4">
    <source>
        <dbReference type="PIRNR" id="PIRNR003059"/>
    </source>
</evidence>
<evidence type="ECO:0000256" key="5">
    <source>
        <dbReference type="PIRSR" id="PIRSR003059-2"/>
    </source>
</evidence>
<dbReference type="Gene3D" id="3.20.20.80">
    <property type="entry name" value="Glycosidases"/>
    <property type="match status" value="1"/>
</dbReference>
<feature type="binding site" evidence="5">
    <location>
        <position position="448"/>
    </location>
    <ligand>
        <name>substrate</name>
    </ligand>
</feature>
<evidence type="ECO:0000256" key="1">
    <source>
        <dbReference type="ARBA" id="ARBA00008452"/>
    </source>
</evidence>
<dbReference type="Gene3D" id="3.90.400.10">
    <property type="entry name" value="Oligo-1,6-glucosidase, Domain 2"/>
    <property type="match status" value="1"/>
</dbReference>
<evidence type="ECO:0000313" key="7">
    <source>
        <dbReference type="EMBL" id="HBH2621353.1"/>
    </source>
</evidence>
<name>A0A9P3YRG6_CLODI</name>
<dbReference type="InterPro" id="IPR016377">
    <property type="entry name" value="Sucrose_GGa_phosphorylase-rel"/>
</dbReference>
<feature type="binding site" evidence="5">
    <location>
        <begin position="340"/>
        <end position="341"/>
    </location>
    <ligand>
        <name>substrate</name>
    </ligand>
</feature>
<feature type="binding site" evidence="5">
    <location>
        <begin position="230"/>
        <end position="232"/>
    </location>
    <ligand>
        <name>substrate</name>
    </ligand>
</feature>
<dbReference type="Proteomes" id="UP000879542">
    <property type="component" value="Unassembled WGS sequence"/>
</dbReference>
<dbReference type="AlphaFoldDB" id="A0A9P3YRG6"/>
<organism evidence="7 8">
    <name type="scientific">Clostridioides difficile</name>
    <name type="common">Peptoclostridium difficile</name>
    <dbReference type="NCBI Taxonomy" id="1496"/>
    <lineage>
        <taxon>Bacteria</taxon>
        <taxon>Bacillati</taxon>
        <taxon>Bacillota</taxon>
        <taxon>Clostridia</taxon>
        <taxon>Peptostreptococcales</taxon>
        <taxon>Peptostreptococcaceae</taxon>
        <taxon>Clostridioides</taxon>
    </lineage>
</organism>
<feature type="binding site" evidence="5">
    <location>
        <position position="137"/>
    </location>
    <ligand>
        <name>substrate</name>
    </ligand>
</feature>
<dbReference type="PANTHER" id="PTHR38784:SF1">
    <property type="entry name" value="SUCROSE PHOSPHORYLASE"/>
    <property type="match status" value="1"/>
</dbReference>
<comment type="similarity">
    <text evidence="1 4">Belongs to the glycosyl hydrolase 13 family. Sucrose phosphorylase subfamily.</text>
</comment>
<sequence>MNKTILLQDIEQRLKNIYKEKYKPKFFEMMKSTIEKFEDKDFDKVDAISEKNVYLITYGDSIYEEGIPTIHTLKKFLNNKVGYTITDVHILPMFEYTSDDGFSVVDYMKIDKNLGNWESIKNLSKDYRLMYDFVANHISKSSIWFQGYLRGEEKYQNYFIPEDENFDYSNVIRPRTSPIIHKYQGKNGVKTAWTTFSEDQIDINVKHFPVLVETTEVLLNYALNGASSIRLDAIGFLWKESGTTCIHLPQTHMIIQLWRVMLDYFKKDTQIISETNVPHLENISYFGDTTNEAHMVYQFTLPPLTLHTFTTHDSTKLTKWASTIDKVSDNATFFNFLSSHDGIGMRPTEGILTEEENKRLVDKTIINGGRVSYKDNPDGTKSVYELNINYLDALLNKDEDIDEDIQIQKILSAHALLLSFIGVPAIYYHSLLGSKNYYEGVEKSGINRRINREKLEYNRICYELEHDSRRNKIFTQLKNMIDIRKGESAFSPYANQNVLDFGREIFALERENKETNEKVVFITNVTPNEKIIDCGFNGINILENTNIEGKLTLGAYKFAWIKIK</sequence>